<dbReference type="NCBIfam" id="NF011494">
    <property type="entry name" value="PRK14902.1"/>
    <property type="match status" value="1"/>
</dbReference>
<dbReference type="Gene3D" id="1.10.940.10">
    <property type="entry name" value="NusB-like"/>
    <property type="match status" value="1"/>
</dbReference>
<dbReference type="Proteomes" id="UP000067625">
    <property type="component" value="Chromosome"/>
</dbReference>
<reference evidence="16 17" key="2">
    <citation type="journal article" date="2016" name="Int. J. Syst. Evol. Microbiol.">
        <title>Bacillus gobiensis sp. nov., isolated from a soil sample.</title>
        <authorList>
            <person name="Liu B."/>
            <person name="Liu G.H."/>
            <person name="Cetin S."/>
            <person name="Schumann P."/>
            <person name="Pan Z.Z."/>
            <person name="Chen Q.Q."/>
        </authorList>
    </citation>
    <scope>NUCLEOTIDE SEQUENCE [LARGE SCALE GENOMIC DNA]</scope>
    <source>
        <strain evidence="16 17">FJAT-4402</strain>
    </source>
</reference>
<name>A0A0M5JLD0_9BACI</name>
<keyword evidence="9 14" id="KW-0949">S-adenosyl-L-methionine</keyword>
<dbReference type="InterPro" id="IPR023267">
    <property type="entry name" value="RCMT"/>
</dbReference>
<evidence type="ECO:0000256" key="1">
    <source>
        <dbReference type="ARBA" id="ARBA00002724"/>
    </source>
</evidence>
<evidence type="ECO:0000256" key="9">
    <source>
        <dbReference type="ARBA" id="ARBA00022691"/>
    </source>
</evidence>
<keyword evidence="6" id="KW-0698">rRNA processing</keyword>
<dbReference type="SUPFAM" id="SSF48013">
    <property type="entry name" value="NusB-like"/>
    <property type="match status" value="1"/>
</dbReference>
<dbReference type="PRINTS" id="PR02008">
    <property type="entry name" value="RCMTFAMILY"/>
</dbReference>
<dbReference type="PANTHER" id="PTHR22807">
    <property type="entry name" value="NOP2 YEAST -RELATED NOL1/NOP2/FMU SUN DOMAIN-CONTAINING"/>
    <property type="match status" value="1"/>
</dbReference>
<dbReference type="InterPro" id="IPR054728">
    <property type="entry name" value="RsmB-like_ferredoxin"/>
</dbReference>
<keyword evidence="10 14" id="KW-0694">RNA-binding</keyword>
<dbReference type="FunFam" id="3.30.70.1170:FF:000003">
    <property type="entry name" value="16S rRNA (Cytosine(967)-C(5))-methyltransferase RsmB"/>
    <property type="match status" value="1"/>
</dbReference>
<evidence type="ECO:0000256" key="7">
    <source>
        <dbReference type="ARBA" id="ARBA00022603"/>
    </source>
</evidence>
<feature type="domain" description="SAM-dependent MTase RsmB/NOP-type" evidence="15">
    <location>
        <begin position="170"/>
        <end position="446"/>
    </location>
</feature>
<dbReference type="STRING" id="1441095.AM592_04970"/>
<dbReference type="InterPro" id="IPR001678">
    <property type="entry name" value="MeTrfase_RsmB-F_NOP2_dom"/>
</dbReference>
<sequence>MKKMNVRDVALDALLKLEQNQAYSNLLLQSVIKQKEMINTDRALLTELVYGTLQNQLALDFMLAPFVKKPKKVDQWVRNLLRLSLYQMVYLEKIPDRAVFYEAVEIAKNRGHKGTASFVNGVLRSIQREGVPSFDDIKDQVKRLAIKTSHPEWLVQKWVNSYGYEQTEKICHIHLVPPKQTLRVNQLKTDKETLMQELHEEGYQVAEGDLSPNAIKLEKGTIANSRFFKEGYVTIQDESSMLVARALGVEAGETVLDACAAPGGKSTHMAEMMNNTGHILSLDLHKHKMKLINQAAERLALDIVETRQMDAREAAMSLAKESFDKILVDAPCSGFGVIRRKPDVKYSKTPDDNERLAEIQASILNSVSGTLKKGGTLVYSTCTMDPTENEQVIHAFLKEHPEFEVDCALKDRLPKKVENYCNDGRIQLLPHYFGTDGFFICSMKRKV</sequence>
<dbReference type="Gene3D" id="3.30.70.1170">
    <property type="entry name" value="Sun protein, domain 3"/>
    <property type="match status" value="1"/>
</dbReference>
<keyword evidence="8 14" id="KW-0808">Transferase</keyword>
<dbReference type="PANTHER" id="PTHR22807:SF53">
    <property type="entry name" value="RIBOSOMAL RNA SMALL SUBUNIT METHYLTRANSFERASE B-RELATED"/>
    <property type="match status" value="1"/>
</dbReference>
<feature type="binding site" evidence="14">
    <location>
        <position position="283"/>
    </location>
    <ligand>
        <name>S-adenosyl-L-methionine</name>
        <dbReference type="ChEBI" id="CHEBI:59789"/>
    </ligand>
</feature>
<proteinExistence type="inferred from homology"/>
<dbReference type="Pfam" id="PF01029">
    <property type="entry name" value="NusB"/>
    <property type="match status" value="1"/>
</dbReference>
<dbReference type="InterPro" id="IPR029063">
    <property type="entry name" value="SAM-dependent_MTases_sf"/>
</dbReference>
<dbReference type="SUPFAM" id="SSF53335">
    <property type="entry name" value="S-adenosyl-L-methionine-dependent methyltransferases"/>
    <property type="match status" value="1"/>
</dbReference>
<dbReference type="GO" id="GO:0005737">
    <property type="term" value="C:cytoplasm"/>
    <property type="evidence" value="ECO:0007669"/>
    <property type="project" value="UniProtKB-SubCell"/>
</dbReference>
<dbReference type="NCBIfam" id="TIGR00563">
    <property type="entry name" value="rsmB"/>
    <property type="match status" value="1"/>
</dbReference>
<evidence type="ECO:0000256" key="8">
    <source>
        <dbReference type="ARBA" id="ARBA00022679"/>
    </source>
</evidence>
<evidence type="ECO:0000313" key="17">
    <source>
        <dbReference type="Proteomes" id="UP000067625"/>
    </source>
</evidence>
<keyword evidence="7 14" id="KW-0489">Methyltransferase</keyword>
<evidence type="ECO:0000256" key="3">
    <source>
        <dbReference type="ARBA" id="ARBA00007494"/>
    </source>
</evidence>
<dbReference type="FunFam" id="1.10.940.10:FF:000006">
    <property type="entry name" value="16S rRNA (Cytosine(967)-C(5))-methyltransferase RsmB"/>
    <property type="match status" value="1"/>
</dbReference>
<dbReference type="InterPro" id="IPR049560">
    <property type="entry name" value="MeTrfase_RsmB-F_NOP2_cat"/>
</dbReference>
<evidence type="ECO:0000256" key="10">
    <source>
        <dbReference type="ARBA" id="ARBA00022884"/>
    </source>
</evidence>
<evidence type="ECO:0000256" key="6">
    <source>
        <dbReference type="ARBA" id="ARBA00022552"/>
    </source>
</evidence>
<accession>A0A0M5JLD0</accession>
<feature type="binding site" evidence="14">
    <location>
        <position position="329"/>
    </location>
    <ligand>
        <name>S-adenosyl-L-methionine</name>
        <dbReference type="ChEBI" id="CHEBI:59789"/>
    </ligand>
</feature>
<dbReference type="InterPro" id="IPR035926">
    <property type="entry name" value="NusB-like_sf"/>
</dbReference>
<dbReference type="PROSITE" id="PS01153">
    <property type="entry name" value="NOL1_NOP2_SUN"/>
    <property type="match status" value="1"/>
</dbReference>
<comment type="similarity">
    <text evidence="3 14">Belongs to the class I-like SAM-binding methyltransferase superfamily. RsmB/NOP family.</text>
</comment>
<evidence type="ECO:0000256" key="4">
    <source>
        <dbReference type="ARBA" id="ARBA00012140"/>
    </source>
</evidence>
<dbReference type="InterPro" id="IPR048019">
    <property type="entry name" value="RsmB-like_N"/>
</dbReference>
<evidence type="ECO:0000256" key="14">
    <source>
        <dbReference type="PROSITE-ProRule" id="PRU01023"/>
    </source>
</evidence>
<dbReference type="PATRIC" id="fig|1441095.3.peg.1087"/>
<dbReference type="OrthoDB" id="9810297at2"/>
<dbReference type="Pfam" id="PF01189">
    <property type="entry name" value="Methyltr_RsmB-F"/>
    <property type="match status" value="1"/>
</dbReference>
<dbReference type="EC" id="2.1.1.176" evidence="4"/>
<keyword evidence="17" id="KW-1185">Reference proteome</keyword>
<dbReference type="InterPro" id="IPR004573">
    <property type="entry name" value="rRNA_ssu_MeTfrase_B"/>
</dbReference>
<dbReference type="InterPro" id="IPR018314">
    <property type="entry name" value="RsmB/NOL1/NOP2-like_CS"/>
</dbReference>
<dbReference type="InterPro" id="IPR006027">
    <property type="entry name" value="NusB_RsmB_TIM44"/>
</dbReference>
<dbReference type="CDD" id="cd00620">
    <property type="entry name" value="Methyltransferase_Sun"/>
    <property type="match status" value="1"/>
</dbReference>
<evidence type="ECO:0000256" key="2">
    <source>
        <dbReference type="ARBA" id="ARBA00004496"/>
    </source>
</evidence>
<comment type="catalytic activity">
    <reaction evidence="13">
        <text>cytidine(967) in 16S rRNA + S-adenosyl-L-methionine = 5-methylcytidine(967) in 16S rRNA + S-adenosyl-L-homocysteine + H(+)</text>
        <dbReference type="Rhea" id="RHEA:42748"/>
        <dbReference type="Rhea" id="RHEA-COMP:10219"/>
        <dbReference type="Rhea" id="RHEA-COMP:10220"/>
        <dbReference type="ChEBI" id="CHEBI:15378"/>
        <dbReference type="ChEBI" id="CHEBI:57856"/>
        <dbReference type="ChEBI" id="CHEBI:59789"/>
        <dbReference type="ChEBI" id="CHEBI:74483"/>
        <dbReference type="ChEBI" id="CHEBI:82748"/>
        <dbReference type="EC" id="2.1.1.176"/>
    </reaction>
</comment>
<comment type="subcellular location">
    <subcellularLocation>
        <location evidence="2">Cytoplasm</location>
    </subcellularLocation>
</comment>
<dbReference type="CDD" id="cd02440">
    <property type="entry name" value="AdoMet_MTases"/>
    <property type="match status" value="1"/>
</dbReference>
<evidence type="ECO:0000256" key="12">
    <source>
        <dbReference type="ARBA" id="ARBA00031088"/>
    </source>
</evidence>
<comment type="function">
    <text evidence="1">Specifically methylates the cytosine at position 967 (m5C967) of 16S rRNA.</text>
</comment>
<feature type="binding site" evidence="14">
    <location>
        <begin position="259"/>
        <end position="265"/>
    </location>
    <ligand>
        <name>S-adenosyl-L-methionine</name>
        <dbReference type="ChEBI" id="CHEBI:59789"/>
    </ligand>
</feature>
<evidence type="ECO:0000256" key="13">
    <source>
        <dbReference type="ARBA" id="ARBA00047283"/>
    </source>
</evidence>
<evidence type="ECO:0000313" key="16">
    <source>
        <dbReference type="EMBL" id="ALC81014.1"/>
    </source>
</evidence>
<dbReference type="PROSITE" id="PS51686">
    <property type="entry name" value="SAM_MT_RSMB_NOP"/>
    <property type="match status" value="1"/>
</dbReference>
<gene>
    <name evidence="16" type="ORF">AM592_04970</name>
</gene>
<dbReference type="RefSeq" id="WP_053602765.1">
    <property type="nucleotide sequence ID" value="NZ_CP012600.1"/>
</dbReference>
<reference evidence="17" key="1">
    <citation type="submission" date="2015-08" db="EMBL/GenBank/DDBJ databases">
        <title>Genome sequencing project for genomic taxonomy and phylogenomics of Bacillus-like bacteria.</title>
        <authorList>
            <person name="Liu B."/>
            <person name="Wang J."/>
            <person name="Zhu Y."/>
            <person name="Liu G."/>
            <person name="Chen Q."/>
            <person name="Chen Z."/>
            <person name="Lan J."/>
            <person name="Che J."/>
            <person name="Ge C."/>
            <person name="Shi H."/>
            <person name="Pan Z."/>
            <person name="Liu X."/>
        </authorList>
    </citation>
    <scope>NUCLEOTIDE SEQUENCE [LARGE SCALE GENOMIC DNA]</scope>
    <source>
        <strain evidence="17">FJAT-4402</strain>
    </source>
</reference>
<dbReference type="GO" id="GO:0003723">
    <property type="term" value="F:RNA binding"/>
    <property type="evidence" value="ECO:0007669"/>
    <property type="project" value="UniProtKB-UniRule"/>
</dbReference>
<evidence type="ECO:0000256" key="5">
    <source>
        <dbReference type="ARBA" id="ARBA00022490"/>
    </source>
</evidence>
<feature type="binding site" evidence="14">
    <location>
        <position position="310"/>
    </location>
    <ligand>
        <name>S-adenosyl-L-methionine</name>
        <dbReference type="ChEBI" id="CHEBI:59789"/>
    </ligand>
</feature>
<dbReference type="FunFam" id="3.40.50.150:FF:000257">
    <property type="entry name" value="16S rRNA methyltransferase"/>
    <property type="match status" value="1"/>
</dbReference>
<feature type="active site" description="Nucleophile" evidence="14">
    <location>
        <position position="382"/>
    </location>
</feature>
<evidence type="ECO:0000256" key="11">
    <source>
        <dbReference type="ARBA" id="ARBA00030399"/>
    </source>
</evidence>
<organism evidence="16 17">
    <name type="scientific">Bacillus gobiensis</name>
    <dbReference type="NCBI Taxonomy" id="1441095"/>
    <lineage>
        <taxon>Bacteria</taxon>
        <taxon>Bacillati</taxon>
        <taxon>Bacillota</taxon>
        <taxon>Bacilli</taxon>
        <taxon>Bacillales</taxon>
        <taxon>Bacillaceae</taxon>
        <taxon>Bacillus</taxon>
    </lineage>
</organism>
<dbReference type="Gene3D" id="3.40.50.150">
    <property type="entry name" value="Vaccinia Virus protein VP39"/>
    <property type="match status" value="1"/>
</dbReference>
<dbReference type="EMBL" id="CP012600">
    <property type="protein sequence ID" value="ALC81014.1"/>
    <property type="molecule type" value="Genomic_DNA"/>
</dbReference>
<keyword evidence="5" id="KW-0963">Cytoplasm</keyword>
<evidence type="ECO:0000259" key="15">
    <source>
        <dbReference type="PROSITE" id="PS51686"/>
    </source>
</evidence>
<protein>
    <recommendedName>
        <fullName evidence="4">16S rRNA (cytosine(967)-C(5))-methyltransferase</fullName>
        <ecNumber evidence="4">2.1.1.176</ecNumber>
    </recommendedName>
    <alternativeName>
        <fullName evidence="11">16S rRNA m5C967 methyltransferase</fullName>
    </alternativeName>
    <alternativeName>
        <fullName evidence="12">rRNA (cytosine-C(5)-)-methyltransferase RsmB</fullName>
    </alternativeName>
</protein>
<dbReference type="GO" id="GO:0008649">
    <property type="term" value="F:rRNA methyltransferase activity"/>
    <property type="evidence" value="ECO:0007669"/>
    <property type="project" value="InterPro"/>
</dbReference>
<dbReference type="GO" id="GO:0006355">
    <property type="term" value="P:regulation of DNA-templated transcription"/>
    <property type="evidence" value="ECO:0007669"/>
    <property type="project" value="InterPro"/>
</dbReference>
<dbReference type="AlphaFoldDB" id="A0A0M5JLD0"/>
<dbReference type="Pfam" id="PF22458">
    <property type="entry name" value="RsmF-B_ferredox"/>
    <property type="match status" value="1"/>
</dbReference>